<evidence type="ECO:0000259" key="2">
    <source>
        <dbReference type="Pfam" id="PF06075"/>
    </source>
</evidence>
<dbReference type="PANTHER" id="PTHR31928:SF4">
    <property type="entry name" value="OS08G0541500 PROTEIN"/>
    <property type="match status" value="1"/>
</dbReference>
<evidence type="ECO:0008006" key="6">
    <source>
        <dbReference type="Google" id="ProtNLM"/>
    </source>
</evidence>
<keyword evidence="5" id="KW-1185">Reference proteome</keyword>
<feature type="domain" description="DUF6857" evidence="3">
    <location>
        <begin position="395"/>
        <end position="700"/>
    </location>
</feature>
<feature type="domain" description="DUF936" evidence="2">
    <location>
        <begin position="4"/>
        <end position="120"/>
    </location>
</feature>
<dbReference type="InterPro" id="IPR049172">
    <property type="entry name" value="DUF6857_pln"/>
</dbReference>
<dbReference type="AlphaFoldDB" id="A0A5P1E5D6"/>
<feature type="compositionally biased region" description="Low complexity" evidence="1">
    <location>
        <begin position="192"/>
        <end position="201"/>
    </location>
</feature>
<dbReference type="EMBL" id="CM007389">
    <property type="protein sequence ID" value="ONK57854.1"/>
    <property type="molecule type" value="Genomic_DNA"/>
</dbReference>
<feature type="compositionally biased region" description="Low complexity" evidence="1">
    <location>
        <begin position="569"/>
        <end position="581"/>
    </location>
</feature>
<feature type="region of interest" description="Disordered" evidence="1">
    <location>
        <begin position="126"/>
        <end position="221"/>
    </location>
</feature>
<organism evidence="4 5">
    <name type="scientific">Asparagus officinalis</name>
    <name type="common">Garden asparagus</name>
    <dbReference type="NCBI Taxonomy" id="4686"/>
    <lineage>
        <taxon>Eukaryota</taxon>
        <taxon>Viridiplantae</taxon>
        <taxon>Streptophyta</taxon>
        <taxon>Embryophyta</taxon>
        <taxon>Tracheophyta</taxon>
        <taxon>Spermatophyta</taxon>
        <taxon>Magnoliopsida</taxon>
        <taxon>Liliopsida</taxon>
        <taxon>Asparagales</taxon>
        <taxon>Asparagaceae</taxon>
        <taxon>Asparagoideae</taxon>
        <taxon>Asparagus</taxon>
    </lineage>
</organism>
<feature type="region of interest" description="Disordered" evidence="1">
    <location>
        <begin position="296"/>
        <end position="379"/>
    </location>
</feature>
<evidence type="ECO:0000259" key="3">
    <source>
        <dbReference type="Pfam" id="PF21647"/>
    </source>
</evidence>
<dbReference type="InterPro" id="IPR048297">
    <property type="entry name" value="DUF936_dom_pln"/>
</dbReference>
<feature type="compositionally biased region" description="Basic and acidic residues" evidence="1">
    <location>
        <begin position="296"/>
        <end position="321"/>
    </location>
</feature>
<name>A0A5P1E5D6_ASPOF</name>
<protein>
    <recommendedName>
        <fullName evidence="6">DUF936 domain-containing protein</fullName>
    </recommendedName>
</protein>
<evidence type="ECO:0000313" key="5">
    <source>
        <dbReference type="Proteomes" id="UP000243459"/>
    </source>
</evidence>
<reference evidence="5" key="1">
    <citation type="journal article" date="2017" name="Nat. Commun.">
        <title>The asparagus genome sheds light on the origin and evolution of a young Y chromosome.</title>
        <authorList>
            <person name="Harkess A."/>
            <person name="Zhou J."/>
            <person name="Xu C."/>
            <person name="Bowers J.E."/>
            <person name="Van der Hulst R."/>
            <person name="Ayyampalayam S."/>
            <person name="Mercati F."/>
            <person name="Riccardi P."/>
            <person name="McKain M.R."/>
            <person name="Kakrana A."/>
            <person name="Tang H."/>
            <person name="Ray J."/>
            <person name="Groenendijk J."/>
            <person name="Arikit S."/>
            <person name="Mathioni S.M."/>
            <person name="Nakano M."/>
            <person name="Shan H."/>
            <person name="Telgmann-Rauber A."/>
            <person name="Kanno A."/>
            <person name="Yue Z."/>
            <person name="Chen H."/>
            <person name="Li W."/>
            <person name="Chen Y."/>
            <person name="Xu X."/>
            <person name="Zhang Y."/>
            <person name="Luo S."/>
            <person name="Chen H."/>
            <person name="Gao J."/>
            <person name="Mao Z."/>
            <person name="Pires J.C."/>
            <person name="Luo M."/>
            <person name="Kudrna D."/>
            <person name="Wing R.A."/>
            <person name="Meyers B.C."/>
            <person name="Yi K."/>
            <person name="Kong H."/>
            <person name="Lavrijsen P."/>
            <person name="Sunseri F."/>
            <person name="Falavigna A."/>
            <person name="Ye Y."/>
            <person name="Leebens-Mack J.H."/>
            <person name="Chen G."/>
        </authorList>
    </citation>
    <scope>NUCLEOTIDE SEQUENCE [LARGE SCALE GENOMIC DNA]</scope>
    <source>
        <strain evidence="5">cv. DH0086</strain>
    </source>
</reference>
<dbReference type="Pfam" id="PF06075">
    <property type="entry name" value="DUF936"/>
    <property type="match status" value="1"/>
</dbReference>
<dbReference type="Proteomes" id="UP000243459">
    <property type="component" value="Chromosome 9"/>
</dbReference>
<feature type="compositionally biased region" description="Polar residues" evidence="1">
    <location>
        <begin position="345"/>
        <end position="379"/>
    </location>
</feature>
<sequence>MATLVPGILLKLLQHMNTDVKVAGEHRSSLLQVIGIVPALAGTDLFSNQGFYLKVSDSSHATYVSLPDEHEDLILSDKIQLGQFIHVERLEAASPVPILKGVKPIPGRHQCVGSPEDIVATQAQNLLDTKKSRPSNVSNSSKDSGSQVENKSLGLLNIERPRSSNVSKDNGVRSLKMNGTPKLEDVGKQKASLSRSSSSLSKHIEANHGRSNSISLRNNMPSSPSSCYSLPVTFEKFSNGVKQNGKVKSEKVTSSKLNLLERAASVLKATTTGRKSSVGNLLPGIETGAKGLRKSWEGNVEIKGRDSSTPRLSKSEPKSEARSTSTPRRKSTAIEKPLPKEENKVQTPQKKSNVTVTSNDADNSSKLRSPSQTAKRTLETTNILAPGNLTKFIPSRRLTDGSVNWSSLPSPLVKLGKEVMKYRDSAQQAAIEAMQEASAAESLVRCLSMYAELSSSAKEDDPQPTVEQFLSFHSSLSTSSLVSDSFLKSFSPSLSSPDQSPINTNTVDQDADAQKVNIQLNAERRQFATSWVNAALATDLSSFTIYTPKSTPQSQTQPQTVMLLNSPAKSISPQPSTTKSKTSTKKPGKSRGPQAPMSPPREWVPRGGAEDGAELAKLMKGESKVWFLGFVERFLDADVGERLPWDRGSVAGMLSQLKKVNDWLDDVSDLEGKDSTETVDRIRKKIYEYLLTHVESAAVALGGGGGLTIGGQARRC</sequence>
<dbReference type="OrthoDB" id="1908057at2759"/>
<proteinExistence type="predicted"/>
<dbReference type="Gramene" id="ONK57854">
    <property type="protein sequence ID" value="ONK57854"/>
    <property type="gene ID" value="A4U43_C09F4890"/>
</dbReference>
<gene>
    <name evidence="4" type="ORF">A4U43_C09F4890</name>
</gene>
<evidence type="ECO:0000313" key="4">
    <source>
        <dbReference type="EMBL" id="ONK57854.1"/>
    </source>
</evidence>
<feature type="compositionally biased region" description="Polar residues" evidence="1">
    <location>
        <begin position="209"/>
        <end position="221"/>
    </location>
</feature>
<feature type="compositionally biased region" description="Low complexity" evidence="1">
    <location>
        <begin position="134"/>
        <end position="146"/>
    </location>
</feature>
<dbReference type="PANTHER" id="PTHR31928">
    <property type="entry name" value="EXPRESSED PROTEIN"/>
    <property type="match status" value="1"/>
</dbReference>
<feature type="region of interest" description="Disordered" evidence="1">
    <location>
        <begin position="566"/>
        <end position="608"/>
    </location>
</feature>
<dbReference type="Pfam" id="PF21647">
    <property type="entry name" value="DUF6857"/>
    <property type="match status" value="1"/>
</dbReference>
<dbReference type="OMA" id="FANGVKH"/>
<dbReference type="InterPro" id="IPR010341">
    <property type="entry name" value="DUF936_pln"/>
</dbReference>
<evidence type="ECO:0000256" key="1">
    <source>
        <dbReference type="SAM" id="MobiDB-lite"/>
    </source>
</evidence>
<accession>A0A5P1E5D6</accession>